<proteinExistence type="predicted"/>
<gene>
    <name evidence="2" type="ORF">L914_03705</name>
</gene>
<protein>
    <submittedName>
        <fullName evidence="2">Uncharacterized protein</fullName>
    </submittedName>
</protein>
<dbReference type="EMBL" id="KI691534">
    <property type="protein sequence ID" value="ETM52719.1"/>
    <property type="molecule type" value="Genomic_DNA"/>
</dbReference>
<feature type="compositionally biased region" description="Polar residues" evidence="1">
    <location>
        <begin position="10"/>
        <end position="20"/>
    </location>
</feature>
<dbReference type="Proteomes" id="UP000054532">
    <property type="component" value="Unassembled WGS sequence"/>
</dbReference>
<reference evidence="2" key="1">
    <citation type="submission" date="2013-11" db="EMBL/GenBank/DDBJ databases">
        <title>The Genome Sequence of Phytophthora parasitica IAC_01/95.</title>
        <authorList>
            <consortium name="The Broad Institute Genomics Platform"/>
            <person name="Russ C."/>
            <person name="Tyler B."/>
            <person name="Panabieres F."/>
            <person name="Shan W."/>
            <person name="Tripathy S."/>
            <person name="Grunwald N."/>
            <person name="Machado M."/>
            <person name="Johnson C.S."/>
            <person name="Arredondo F."/>
            <person name="Hong C."/>
            <person name="Coffey M."/>
            <person name="Young S.K."/>
            <person name="Zeng Q."/>
            <person name="Gargeya S."/>
            <person name="Fitzgerald M."/>
            <person name="Abouelleil A."/>
            <person name="Alvarado L."/>
            <person name="Chapman S.B."/>
            <person name="Gainer-Dewar J."/>
            <person name="Goldberg J."/>
            <person name="Griggs A."/>
            <person name="Gujja S."/>
            <person name="Hansen M."/>
            <person name="Howarth C."/>
            <person name="Imamovic A."/>
            <person name="Ireland A."/>
            <person name="Larimer J."/>
            <person name="McCowan C."/>
            <person name="Murphy C."/>
            <person name="Pearson M."/>
            <person name="Poon T.W."/>
            <person name="Priest M."/>
            <person name="Roberts A."/>
            <person name="Saif S."/>
            <person name="Shea T."/>
            <person name="Sykes S."/>
            <person name="Wortman J."/>
            <person name="Nusbaum C."/>
            <person name="Birren B."/>
        </authorList>
    </citation>
    <scope>NUCLEOTIDE SEQUENCE [LARGE SCALE GENOMIC DNA]</scope>
    <source>
        <strain evidence="2">IAC_01/95</strain>
    </source>
</reference>
<evidence type="ECO:0000256" key="1">
    <source>
        <dbReference type="SAM" id="MobiDB-lite"/>
    </source>
</evidence>
<name>W2NYI8_PHYNI</name>
<organism evidence="2">
    <name type="scientific">Phytophthora nicotianae</name>
    <name type="common">Potato buckeye rot agent</name>
    <name type="synonym">Phytophthora parasitica</name>
    <dbReference type="NCBI Taxonomy" id="4792"/>
    <lineage>
        <taxon>Eukaryota</taxon>
        <taxon>Sar</taxon>
        <taxon>Stramenopiles</taxon>
        <taxon>Oomycota</taxon>
        <taxon>Peronosporomycetes</taxon>
        <taxon>Peronosporales</taxon>
        <taxon>Peronosporaceae</taxon>
        <taxon>Phytophthora</taxon>
    </lineage>
</organism>
<evidence type="ECO:0000313" key="2">
    <source>
        <dbReference type="EMBL" id="ETM52719.1"/>
    </source>
</evidence>
<sequence length="31" mass="3344">MEISAVAGNTARQQSISASDVPTLRRHSWSS</sequence>
<accession>W2NYI8</accession>
<feature type="region of interest" description="Disordered" evidence="1">
    <location>
        <begin position="1"/>
        <end position="31"/>
    </location>
</feature>
<dbReference type="AlphaFoldDB" id="W2NYI8"/>